<dbReference type="NCBIfam" id="TIGR03125">
    <property type="entry name" value="citrate_citG"/>
    <property type="match status" value="1"/>
</dbReference>
<dbReference type="EMBL" id="LR134140">
    <property type="protein sequence ID" value="VDZ96048.1"/>
    <property type="molecule type" value="Genomic_DNA"/>
</dbReference>
<comment type="catalytic activity">
    <reaction evidence="1 8">
        <text>3'-dephospho-CoA + ATP = 2'-(5''-triphospho-alpha-D-ribosyl)-3'-dephospho-CoA + adenine</text>
        <dbReference type="Rhea" id="RHEA:15117"/>
        <dbReference type="ChEBI" id="CHEBI:16708"/>
        <dbReference type="ChEBI" id="CHEBI:30616"/>
        <dbReference type="ChEBI" id="CHEBI:57328"/>
        <dbReference type="ChEBI" id="CHEBI:61378"/>
        <dbReference type="EC" id="2.4.2.52"/>
    </reaction>
</comment>
<sequence length="478" mass="52488">MKGTDLLNQGQAVTLEEMLQARDKRAARQRQALNCYRLPLISLTLVAPGAVKNSAVWRRVADYAIAEILALCEQKEWVNVWEMQVNERSGPEWMAAVCAPAMALKQHMSTLEMSHPLGRLWDIDIIDSDGKSLSRRELGHPARPCLICQQDAHLCAGASITPLTFCWMKLHEGLNAMNVSVVTERRTPAYSSLAAGELNGLVARALLTEARLTPKPGLVDIRNSGAHRDMDLAAFERSTTAIAPWMEKFFIMGNNTAALAAENVLVMLRPLGMACENDMLQATNGVNTHRGAIFAFGLLSAAIGRLLARGEPLEQNRICDQVARLSRNIVAHELSAKKAGKLTKSETHFQCYGLSGARGEAESGFRTVRTQALPVFNRVVQEHDDTHLALLQTLLHLMAWNDDTNLVSRGGLEGLYYVQQQAQKLLWQGGVLVEGGIEAMQSLDDELILRNLSPGGSADLLAVTWFLSHFSAGSLYSE</sequence>
<dbReference type="GO" id="GO:0050519">
    <property type="term" value="F:holo-citrate lyase synthase activity"/>
    <property type="evidence" value="ECO:0007669"/>
    <property type="project" value="UniProtKB-EC"/>
</dbReference>
<evidence type="ECO:0000256" key="2">
    <source>
        <dbReference type="ARBA" id="ARBA00006812"/>
    </source>
</evidence>
<dbReference type="Proteomes" id="UP000282086">
    <property type="component" value="Chromosome"/>
</dbReference>
<protein>
    <recommendedName>
        <fullName evidence="8">Probable 2-(5''-triphosphoribosyl)-3'-dephosphocoenzyme-A synthase</fullName>
        <shortName evidence="8">2-(5''-triphosphoribosyl)-3'-dephospho-CoA synthase</shortName>
        <ecNumber evidence="8">2.4.2.52</ecNumber>
    </recommendedName>
</protein>
<gene>
    <name evidence="8" type="primary">citG</name>
    <name evidence="9" type="ORF">NCTC129_02191</name>
</gene>
<dbReference type="AlphaFoldDB" id="A0A447MYF2"/>
<keyword evidence="4" id="KW-0548">Nucleotidyltransferase</keyword>
<dbReference type="PANTHER" id="PTHR30201:SF2">
    <property type="entry name" value="2-(5''-TRIPHOSPHORIBOSYL)-3'-DEPHOSPHOCOENZYME-A SYNTHASE"/>
    <property type="match status" value="1"/>
</dbReference>
<evidence type="ECO:0000256" key="7">
    <source>
        <dbReference type="ARBA" id="ARBA00048574"/>
    </source>
</evidence>
<evidence type="ECO:0000256" key="1">
    <source>
        <dbReference type="ARBA" id="ARBA00001210"/>
    </source>
</evidence>
<keyword evidence="3 8" id="KW-0808">Transferase</keyword>
<evidence type="ECO:0000256" key="5">
    <source>
        <dbReference type="ARBA" id="ARBA00022741"/>
    </source>
</evidence>
<organism evidence="9 10">
    <name type="scientific">Salmonella enterica I</name>
    <dbReference type="NCBI Taxonomy" id="59201"/>
    <lineage>
        <taxon>Bacteria</taxon>
        <taxon>Pseudomonadati</taxon>
        <taxon>Pseudomonadota</taxon>
        <taxon>Gammaproteobacteria</taxon>
        <taxon>Enterobacterales</taxon>
        <taxon>Enterobacteriaceae</taxon>
        <taxon>Salmonella</taxon>
    </lineage>
</organism>
<dbReference type="GO" id="GO:0046917">
    <property type="term" value="F:triphosphoribosyl-dephospho-CoA synthase activity"/>
    <property type="evidence" value="ECO:0007669"/>
    <property type="project" value="UniProtKB-UniRule"/>
</dbReference>
<accession>A0A447MYF2</accession>
<dbReference type="InterPro" id="IPR005551">
    <property type="entry name" value="CitX"/>
</dbReference>
<keyword evidence="6 8" id="KW-0067">ATP-binding</keyword>
<dbReference type="Pfam" id="PF01874">
    <property type="entry name" value="CitG"/>
    <property type="match status" value="1"/>
</dbReference>
<dbReference type="PANTHER" id="PTHR30201">
    <property type="entry name" value="TRIPHOSPHORIBOSYL-DEPHOSPHO-COA SYNTHASE"/>
    <property type="match status" value="1"/>
</dbReference>
<evidence type="ECO:0000256" key="4">
    <source>
        <dbReference type="ARBA" id="ARBA00022695"/>
    </source>
</evidence>
<proteinExistence type="inferred from homology"/>
<dbReference type="HAMAP" id="MF_00397">
    <property type="entry name" value="CitG"/>
    <property type="match status" value="1"/>
</dbReference>
<reference evidence="9 10" key="1">
    <citation type="submission" date="2018-12" db="EMBL/GenBank/DDBJ databases">
        <authorList>
            <consortium name="Pathogen Informatics"/>
        </authorList>
    </citation>
    <scope>NUCLEOTIDE SEQUENCE [LARGE SCALE GENOMIC DNA]</scope>
    <source>
        <strain evidence="9 10">NCTC129</strain>
    </source>
</reference>
<dbReference type="InterPro" id="IPR002736">
    <property type="entry name" value="CitG"/>
</dbReference>
<evidence type="ECO:0000313" key="10">
    <source>
        <dbReference type="Proteomes" id="UP000282086"/>
    </source>
</evidence>
<dbReference type="EC" id="2.4.2.52" evidence="8"/>
<dbReference type="InterPro" id="IPR017551">
    <property type="entry name" value="TriPribosyl-deP-CoA_syn_CitG"/>
</dbReference>
<comment type="similarity">
    <text evidence="2 8">Belongs to the CitG/MdcB family.</text>
</comment>
<evidence type="ECO:0000313" key="9">
    <source>
        <dbReference type="EMBL" id="VDZ96048.1"/>
    </source>
</evidence>
<dbReference type="GO" id="GO:0005524">
    <property type="term" value="F:ATP binding"/>
    <property type="evidence" value="ECO:0007669"/>
    <property type="project" value="UniProtKB-KW"/>
</dbReference>
<comment type="catalytic activity">
    <reaction evidence="7">
        <text>apo-[citrate lyase ACP] + 2'-(5''-triphospho-alpha-D-ribosyl)-3'-dephospho-CoA = holo-[citrate lyase ACP] + diphosphate</text>
        <dbReference type="Rhea" id="RHEA:16333"/>
        <dbReference type="Rhea" id="RHEA-COMP:10157"/>
        <dbReference type="Rhea" id="RHEA-COMP:10158"/>
        <dbReference type="ChEBI" id="CHEBI:29999"/>
        <dbReference type="ChEBI" id="CHEBI:33019"/>
        <dbReference type="ChEBI" id="CHEBI:61378"/>
        <dbReference type="ChEBI" id="CHEBI:82683"/>
        <dbReference type="EC" id="2.7.7.61"/>
    </reaction>
</comment>
<keyword evidence="5 8" id="KW-0547">Nucleotide-binding</keyword>
<name>A0A447MYF2_SALET</name>
<dbReference type="Pfam" id="PF03802">
    <property type="entry name" value="CitX"/>
    <property type="match status" value="1"/>
</dbReference>
<evidence type="ECO:0000256" key="6">
    <source>
        <dbReference type="ARBA" id="ARBA00022840"/>
    </source>
</evidence>
<dbReference type="NCBIfam" id="TIGR03124">
    <property type="entry name" value="citrate_citX"/>
    <property type="match status" value="1"/>
</dbReference>
<dbReference type="FunFam" id="1.10.4200.10:FF:000001">
    <property type="entry name" value="Triphosphoribosyl-dephospho-CoA synthase CitG"/>
    <property type="match status" value="1"/>
</dbReference>
<evidence type="ECO:0000256" key="8">
    <source>
        <dbReference type="HAMAP-Rule" id="MF_00397"/>
    </source>
</evidence>
<dbReference type="GO" id="GO:0051191">
    <property type="term" value="P:prosthetic group biosynthetic process"/>
    <property type="evidence" value="ECO:0007669"/>
    <property type="project" value="InterPro"/>
</dbReference>
<dbReference type="Gene3D" id="1.10.4200.10">
    <property type="entry name" value="Triphosphoribosyl-dephospho-CoA protein"/>
    <property type="match status" value="1"/>
</dbReference>
<evidence type="ECO:0000256" key="3">
    <source>
        <dbReference type="ARBA" id="ARBA00022679"/>
    </source>
</evidence>